<sequence length="36" mass="4017">MVAVHRHVVKPLGQNSDSAINCATMRRSNDSQHSRI</sequence>
<dbReference type="EMBL" id="UYYB01146876">
    <property type="protein sequence ID" value="VDM85894.1"/>
    <property type="molecule type" value="Genomic_DNA"/>
</dbReference>
<reference evidence="1 2" key="1">
    <citation type="submission" date="2018-11" db="EMBL/GenBank/DDBJ databases">
        <authorList>
            <consortium name="Pathogen Informatics"/>
        </authorList>
    </citation>
    <scope>NUCLEOTIDE SEQUENCE [LARGE SCALE GENOMIC DNA]</scope>
</reference>
<name>A0A3P7K3I0_STRVU</name>
<dbReference type="AlphaFoldDB" id="A0A3P7K3I0"/>
<evidence type="ECO:0000313" key="2">
    <source>
        <dbReference type="Proteomes" id="UP000270094"/>
    </source>
</evidence>
<proteinExistence type="predicted"/>
<dbReference type="Proteomes" id="UP000270094">
    <property type="component" value="Unassembled WGS sequence"/>
</dbReference>
<organism evidence="1 2">
    <name type="scientific">Strongylus vulgaris</name>
    <name type="common">Blood worm</name>
    <dbReference type="NCBI Taxonomy" id="40348"/>
    <lineage>
        <taxon>Eukaryota</taxon>
        <taxon>Metazoa</taxon>
        <taxon>Ecdysozoa</taxon>
        <taxon>Nematoda</taxon>
        <taxon>Chromadorea</taxon>
        <taxon>Rhabditida</taxon>
        <taxon>Rhabditina</taxon>
        <taxon>Rhabditomorpha</taxon>
        <taxon>Strongyloidea</taxon>
        <taxon>Strongylidae</taxon>
        <taxon>Strongylus</taxon>
    </lineage>
</organism>
<keyword evidence="2" id="KW-1185">Reference proteome</keyword>
<protein>
    <submittedName>
        <fullName evidence="1">Uncharacterized protein</fullName>
    </submittedName>
</protein>
<accession>A0A3P7K3I0</accession>
<evidence type="ECO:0000313" key="1">
    <source>
        <dbReference type="EMBL" id="VDM85894.1"/>
    </source>
</evidence>
<gene>
    <name evidence="1" type="ORF">SVUK_LOCUS20892</name>
</gene>